<keyword evidence="2" id="KW-0479">Metal-binding</keyword>
<dbReference type="Pfam" id="PF01546">
    <property type="entry name" value="Peptidase_M20"/>
    <property type="match status" value="1"/>
</dbReference>
<dbReference type="PATRIC" id="fig|1682.24.peg.1466"/>
<dbReference type="InterPro" id="IPR011650">
    <property type="entry name" value="Peptidase_M20_dimer"/>
</dbReference>
<evidence type="ECO:0000256" key="1">
    <source>
        <dbReference type="ARBA" id="ARBA00022801"/>
    </source>
</evidence>
<dbReference type="PANTHER" id="PTHR11014">
    <property type="entry name" value="PEPTIDASE M20 FAMILY MEMBER"/>
    <property type="match status" value="1"/>
</dbReference>
<dbReference type="Gene3D" id="3.30.70.360">
    <property type="match status" value="1"/>
</dbReference>
<dbReference type="Proteomes" id="UP000067206">
    <property type="component" value="Chromosome"/>
</dbReference>
<dbReference type="FunFam" id="3.30.70.360:FF:000001">
    <property type="entry name" value="N-acetyldiaminopimelate deacetylase"/>
    <property type="match status" value="1"/>
</dbReference>
<dbReference type="GO" id="GO:0019877">
    <property type="term" value="P:diaminopimelate biosynthetic process"/>
    <property type="evidence" value="ECO:0007669"/>
    <property type="project" value="UniProtKB-ARBA"/>
</dbReference>
<accession>A0A0M5KZK4</accession>
<dbReference type="InterPro" id="IPR017439">
    <property type="entry name" value="Amidohydrolase"/>
</dbReference>
<feature type="binding site" evidence="2">
    <location>
        <position position="113"/>
    </location>
    <ligand>
        <name>Mn(2+)</name>
        <dbReference type="ChEBI" id="CHEBI:29035"/>
        <label>2</label>
    </ligand>
</feature>
<dbReference type="EMBL" id="CP010411">
    <property type="protein sequence ID" value="ALE09523.1"/>
    <property type="molecule type" value="Genomic_DNA"/>
</dbReference>
<name>A0A0M5KZK4_BIFLI</name>
<dbReference type="AlphaFoldDB" id="A0A0M5KZK4"/>
<keyword evidence="2" id="KW-0464">Manganese</keyword>
<reference evidence="3 4" key="1">
    <citation type="submission" date="2014-12" db="EMBL/GenBank/DDBJ databases">
        <title>Complete genome sequence of Bifidobacterium longum subsp. infantis BT1.</title>
        <authorList>
            <person name="Kim J.F."/>
            <person name="Kwak M.-J."/>
        </authorList>
    </citation>
    <scope>NUCLEOTIDE SEQUENCE [LARGE SCALE GENOMIC DNA]</scope>
    <source>
        <strain evidence="3 4">BT1</strain>
    </source>
</reference>
<dbReference type="NCBIfam" id="TIGR01891">
    <property type="entry name" value="amidohydrolases"/>
    <property type="match status" value="1"/>
</dbReference>
<dbReference type="Pfam" id="PF07687">
    <property type="entry name" value="M20_dimer"/>
    <property type="match status" value="1"/>
</dbReference>
<proteinExistence type="predicted"/>
<dbReference type="SUPFAM" id="SSF55031">
    <property type="entry name" value="Bacterial exopeptidase dimerisation domain"/>
    <property type="match status" value="1"/>
</dbReference>
<gene>
    <name evidence="3" type="ORF">RY67_1503</name>
</gene>
<dbReference type="Gene3D" id="3.40.630.10">
    <property type="entry name" value="Zn peptidases"/>
    <property type="match status" value="1"/>
</dbReference>
<evidence type="ECO:0000256" key="2">
    <source>
        <dbReference type="PIRSR" id="PIRSR005962-1"/>
    </source>
</evidence>
<feature type="binding site" evidence="2">
    <location>
        <position position="179"/>
    </location>
    <ligand>
        <name>Mn(2+)</name>
        <dbReference type="ChEBI" id="CHEBI:29035"/>
        <label>2</label>
    </ligand>
</feature>
<dbReference type="SUPFAM" id="SSF53187">
    <property type="entry name" value="Zn-dependent exopeptidases"/>
    <property type="match status" value="1"/>
</dbReference>
<feature type="binding site" evidence="2">
    <location>
        <position position="370"/>
    </location>
    <ligand>
        <name>Mn(2+)</name>
        <dbReference type="ChEBI" id="CHEBI:29035"/>
        <label>2</label>
    </ligand>
</feature>
<organism evidence="3 4">
    <name type="scientific">Bifidobacterium longum subsp. infantis</name>
    <dbReference type="NCBI Taxonomy" id="1682"/>
    <lineage>
        <taxon>Bacteria</taxon>
        <taxon>Bacillati</taxon>
        <taxon>Actinomycetota</taxon>
        <taxon>Actinomycetes</taxon>
        <taxon>Bifidobacteriales</taxon>
        <taxon>Bifidobacteriaceae</taxon>
        <taxon>Bifidobacterium</taxon>
    </lineage>
</organism>
<dbReference type="RefSeq" id="WP_060620796.1">
    <property type="nucleotide sequence ID" value="NZ_CP010411.1"/>
</dbReference>
<comment type="cofactor">
    <cofactor evidence="2">
        <name>Mn(2+)</name>
        <dbReference type="ChEBI" id="CHEBI:29035"/>
    </cofactor>
    <text evidence="2">The Mn(2+) ion enhances activity.</text>
</comment>
<protein>
    <submittedName>
        <fullName evidence="3">Amidohydrolase</fullName>
    </submittedName>
</protein>
<dbReference type="PIRSF" id="PIRSF005962">
    <property type="entry name" value="Pept_M20D_amidohydro"/>
    <property type="match status" value="1"/>
</dbReference>
<keyword evidence="1 3" id="KW-0378">Hydrolase</keyword>
<dbReference type="GO" id="GO:0050118">
    <property type="term" value="F:N-acetyldiaminopimelate deacetylase activity"/>
    <property type="evidence" value="ECO:0007669"/>
    <property type="project" value="UniProtKB-ARBA"/>
</dbReference>
<dbReference type="InterPro" id="IPR002933">
    <property type="entry name" value="Peptidase_M20"/>
</dbReference>
<feature type="binding site" evidence="2">
    <location>
        <position position="149"/>
    </location>
    <ligand>
        <name>Mn(2+)</name>
        <dbReference type="ChEBI" id="CHEBI:29035"/>
        <label>2</label>
    </ligand>
</feature>
<sequence length="400" mass="42701">MTAATTRSGASPTAFVTLPDALNADVQEWYRWFHRHPELSYEEFGTTARIREILESHGVEILESGLRTGVVAIVRGASAKPVIALRGDIDGLPITENTGLDYASDNIGVMHGCGHDFNLTVALGAAILLNERRASLPGTVKIIFQPAEEGRATAERPTGSVQVLNTGVLDDVEAFFGTHDAAGPVGSILIREGGITGAVDKFQVAIHGKGAHAAEPEDGIDPITVLTNVVQGLQAVIGRNLDPCHPRVLSVTHIEAGNSWNVIPQDAFFEGTVRTTEPQDRVLAKKRAIAIINNTAAAYGATADVSWFFGSPSVFNDAGWTRIGREVIAEQGLHADDDRPQLGGEDFSYYFDRKPGLFVHIGAGETGAAHGPTFRPDPAAIGYGIRFLTAIAQKALNELR</sequence>
<evidence type="ECO:0000313" key="3">
    <source>
        <dbReference type="EMBL" id="ALE09523.1"/>
    </source>
</evidence>
<dbReference type="InterPro" id="IPR036264">
    <property type="entry name" value="Bact_exopeptidase_dim_dom"/>
</dbReference>
<feature type="binding site" evidence="2">
    <location>
        <position position="115"/>
    </location>
    <ligand>
        <name>Mn(2+)</name>
        <dbReference type="ChEBI" id="CHEBI:29035"/>
        <label>2</label>
    </ligand>
</feature>
<dbReference type="GO" id="GO:0046872">
    <property type="term" value="F:metal ion binding"/>
    <property type="evidence" value="ECO:0007669"/>
    <property type="project" value="UniProtKB-KW"/>
</dbReference>
<evidence type="ECO:0000313" key="4">
    <source>
        <dbReference type="Proteomes" id="UP000067206"/>
    </source>
</evidence>
<dbReference type="PANTHER" id="PTHR11014:SF63">
    <property type="entry name" value="METALLOPEPTIDASE, PUTATIVE (AFU_ORTHOLOGUE AFUA_6G09600)-RELATED"/>
    <property type="match status" value="1"/>
</dbReference>